<evidence type="ECO:0000256" key="1">
    <source>
        <dbReference type="SAM" id="MobiDB-lite"/>
    </source>
</evidence>
<gene>
    <name evidence="2" type="ORF">QBC47DRAFT_186769</name>
</gene>
<organism evidence="2 3">
    <name type="scientific">Echria macrotheca</name>
    <dbReference type="NCBI Taxonomy" id="438768"/>
    <lineage>
        <taxon>Eukaryota</taxon>
        <taxon>Fungi</taxon>
        <taxon>Dikarya</taxon>
        <taxon>Ascomycota</taxon>
        <taxon>Pezizomycotina</taxon>
        <taxon>Sordariomycetes</taxon>
        <taxon>Sordariomycetidae</taxon>
        <taxon>Sordariales</taxon>
        <taxon>Schizotheciaceae</taxon>
        <taxon>Echria</taxon>
    </lineage>
</organism>
<keyword evidence="3" id="KW-1185">Reference proteome</keyword>
<feature type="compositionally biased region" description="Basic and acidic residues" evidence="1">
    <location>
        <begin position="147"/>
        <end position="156"/>
    </location>
</feature>
<dbReference type="Proteomes" id="UP001239445">
    <property type="component" value="Unassembled WGS sequence"/>
</dbReference>
<sequence length="291" mass="32158">MVICEQTVGREVGEGEQCAGNVSSSIPTGCHAKLHPVPSRGTTAVVQTQRRPDGSRMVPKGRRLSCVIRQLCHESAAESRRREYSTEMSWLRSLLRIAFSGGQISAVGTEPRSSEIPPAMCHAGPCRRQAVPLSGRQNARAPRLRRRSADDHEQPTHGHAQFHNHYRASTRQVGNPSTAARLQTMPSPGQIDGAQIWGQFLQGLRRLLPRSPFPSLPPPRSLVVSGQVARRRPGTETADQWAPPRCQGWKLPVLIAVKVVFRRRSRLPSKPFLGYSSITIRIARANLETTD</sequence>
<dbReference type="AlphaFoldDB" id="A0AAJ0BDT8"/>
<reference evidence="2" key="1">
    <citation type="submission" date="2023-06" db="EMBL/GenBank/DDBJ databases">
        <title>Genome-scale phylogeny and comparative genomics of the fungal order Sordariales.</title>
        <authorList>
            <consortium name="Lawrence Berkeley National Laboratory"/>
            <person name="Hensen N."/>
            <person name="Bonometti L."/>
            <person name="Westerberg I."/>
            <person name="Brannstrom I.O."/>
            <person name="Guillou S."/>
            <person name="Cros-Aarteil S."/>
            <person name="Calhoun S."/>
            <person name="Haridas S."/>
            <person name="Kuo A."/>
            <person name="Mondo S."/>
            <person name="Pangilinan J."/>
            <person name="Riley R."/>
            <person name="Labutti K."/>
            <person name="Andreopoulos B."/>
            <person name="Lipzen A."/>
            <person name="Chen C."/>
            <person name="Yanf M."/>
            <person name="Daum C."/>
            <person name="Ng V."/>
            <person name="Clum A."/>
            <person name="Steindorff A."/>
            <person name="Ohm R."/>
            <person name="Martin F."/>
            <person name="Silar P."/>
            <person name="Natvig D."/>
            <person name="Lalanne C."/>
            <person name="Gautier V."/>
            <person name="Ament-Velasquez S.L."/>
            <person name="Kruys A."/>
            <person name="Hutchinson M.I."/>
            <person name="Powell A.J."/>
            <person name="Barry K."/>
            <person name="Miller A.N."/>
            <person name="Grigoriev I.V."/>
            <person name="Debuchy R."/>
            <person name="Gladieux P."/>
            <person name="Thoren M.H."/>
            <person name="Johannesson H."/>
        </authorList>
    </citation>
    <scope>NUCLEOTIDE SEQUENCE</scope>
    <source>
        <strain evidence="2">PSN4</strain>
    </source>
</reference>
<feature type="region of interest" description="Disordered" evidence="1">
    <location>
        <begin position="211"/>
        <end position="242"/>
    </location>
</feature>
<evidence type="ECO:0000313" key="3">
    <source>
        <dbReference type="Proteomes" id="UP001239445"/>
    </source>
</evidence>
<comment type="caution">
    <text evidence="2">The sequence shown here is derived from an EMBL/GenBank/DDBJ whole genome shotgun (WGS) entry which is preliminary data.</text>
</comment>
<protein>
    <submittedName>
        <fullName evidence="2">Uncharacterized protein</fullName>
    </submittedName>
</protein>
<dbReference type="EMBL" id="MU839832">
    <property type="protein sequence ID" value="KAK1756458.1"/>
    <property type="molecule type" value="Genomic_DNA"/>
</dbReference>
<feature type="region of interest" description="Disordered" evidence="1">
    <location>
        <begin position="125"/>
        <end position="188"/>
    </location>
</feature>
<feature type="compositionally biased region" description="Pro residues" evidence="1">
    <location>
        <begin position="211"/>
        <end position="220"/>
    </location>
</feature>
<accession>A0AAJ0BDT8</accession>
<evidence type="ECO:0000313" key="2">
    <source>
        <dbReference type="EMBL" id="KAK1756458.1"/>
    </source>
</evidence>
<proteinExistence type="predicted"/>
<name>A0AAJ0BDT8_9PEZI</name>
<feature type="compositionally biased region" description="Polar residues" evidence="1">
    <location>
        <begin position="169"/>
        <end position="187"/>
    </location>
</feature>